<organism evidence="1 2">
    <name type="scientific">Colletotrichum scovillei</name>
    <dbReference type="NCBI Taxonomy" id="1209932"/>
    <lineage>
        <taxon>Eukaryota</taxon>
        <taxon>Fungi</taxon>
        <taxon>Dikarya</taxon>
        <taxon>Ascomycota</taxon>
        <taxon>Pezizomycotina</taxon>
        <taxon>Sordariomycetes</taxon>
        <taxon>Hypocreomycetidae</taxon>
        <taxon>Glomerellales</taxon>
        <taxon>Glomerellaceae</taxon>
        <taxon>Colletotrichum</taxon>
        <taxon>Colletotrichum acutatum species complex</taxon>
    </lineage>
</organism>
<dbReference type="AlphaFoldDB" id="A0A9P7R9A7"/>
<keyword evidence="2" id="KW-1185">Reference proteome</keyword>
<sequence length="120" mass="13500">MATTQLKQQLYGYGYLHKLRGPPSMHRLLWRAPAHNAEKRLARELSKGWLNDSRETLLPLIDARQSDKPQQVHLLARGVVGVSRNFERGKMVFVLDLAQHLSHSAAATHACHDPSLFGAL</sequence>
<dbReference type="Proteomes" id="UP000699042">
    <property type="component" value="Unassembled WGS sequence"/>
</dbReference>
<name>A0A9P7R9A7_9PEZI</name>
<comment type="caution">
    <text evidence="1">The sequence shown here is derived from an EMBL/GenBank/DDBJ whole genome shotgun (WGS) entry which is preliminary data.</text>
</comment>
<evidence type="ECO:0000313" key="2">
    <source>
        <dbReference type="Proteomes" id="UP000699042"/>
    </source>
</evidence>
<proteinExistence type="predicted"/>
<accession>A0A9P7R9A7</accession>
<dbReference type="EMBL" id="JAESDN010000004">
    <property type="protein sequence ID" value="KAG7051667.1"/>
    <property type="molecule type" value="Genomic_DNA"/>
</dbReference>
<gene>
    <name evidence="1" type="ORF">JMJ77_002284</name>
</gene>
<reference evidence="1" key="1">
    <citation type="submission" date="2021-05" db="EMBL/GenBank/DDBJ databases">
        <title>Comparative genomics of three Colletotrichum scovillei strains and genetic complementation revealed genes involved fungal growth and virulence on chili pepper.</title>
        <authorList>
            <person name="Hsieh D.-K."/>
            <person name="Chuang S.-C."/>
            <person name="Chen C.-Y."/>
            <person name="Chao Y.-T."/>
            <person name="Lu M.-Y.J."/>
            <person name="Lee M.-H."/>
            <person name="Shih M.-C."/>
        </authorList>
    </citation>
    <scope>NUCLEOTIDE SEQUENCE</scope>
    <source>
        <strain evidence="1">Coll-153</strain>
    </source>
</reference>
<protein>
    <submittedName>
        <fullName evidence="1">Uncharacterized protein</fullName>
    </submittedName>
</protein>
<evidence type="ECO:0000313" key="1">
    <source>
        <dbReference type="EMBL" id="KAG7051667.1"/>
    </source>
</evidence>